<feature type="transmembrane region" description="Helical" evidence="1">
    <location>
        <begin position="341"/>
        <end position="360"/>
    </location>
</feature>
<reference evidence="2 3" key="1">
    <citation type="journal article" date="2010" name="Int. J. Syst. Evol. Microbiol.">
        <title>Vagococcus penaei sp. nov., isolated from spoilage microbiota of cooked shrimp (Penaeus vannamei).</title>
        <authorList>
            <person name="Jaffres E."/>
            <person name="Prevost H."/>
            <person name="Rossero A."/>
            <person name="Joffraud J.J."/>
            <person name="Dousset X."/>
        </authorList>
    </citation>
    <scope>NUCLEOTIDE SEQUENCE [LARGE SCALE GENOMIC DNA]</scope>
    <source>
        <strain evidence="2 3">CD276</strain>
    </source>
</reference>
<keyword evidence="1" id="KW-1133">Transmembrane helix</keyword>
<dbReference type="Proteomes" id="UP000188246">
    <property type="component" value="Chromosome"/>
</dbReference>
<feature type="transmembrane region" description="Helical" evidence="1">
    <location>
        <begin position="372"/>
        <end position="389"/>
    </location>
</feature>
<dbReference type="NCBIfam" id="TIGR04370">
    <property type="entry name" value="glyco_rpt_poly"/>
    <property type="match status" value="1"/>
</dbReference>
<feature type="transmembrane region" description="Helical" evidence="1">
    <location>
        <begin position="20"/>
        <end position="41"/>
    </location>
</feature>
<keyword evidence="3" id="KW-1185">Reference proteome</keyword>
<feature type="transmembrane region" description="Helical" evidence="1">
    <location>
        <begin position="395"/>
        <end position="414"/>
    </location>
</feature>
<evidence type="ECO:0000256" key="1">
    <source>
        <dbReference type="SAM" id="Phobius"/>
    </source>
</evidence>
<evidence type="ECO:0000313" key="3">
    <source>
        <dbReference type="Proteomes" id="UP000188246"/>
    </source>
</evidence>
<feature type="transmembrane region" description="Helical" evidence="1">
    <location>
        <begin position="145"/>
        <end position="166"/>
    </location>
</feature>
<keyword evidence="1" id="KW-0472">Membrane</keyword>
<dbReference type="EMBL" id="CP019609">
    <property type="protein sequence ID" value="AQP53093.1"/>
    <property type="molecule type" value="Genomic_DNA"/>
</dbReference>
<feature type="transmembrane region" description="Helical" evidence="1">
    <location>
        <begin position="61"/>
        <end position="87"/>
    </location>
</feature>
<gene>
    <name evidence="2" type="ORF">BW732_01855</name>
</gene>
<keyword evidence="1" id="KW-0812">Transmembrane</keyword>
<protein>
    <recommendedName>
        <fullName evidence="4">O-antigen polysaccharide polymerase Wzy</fullName>
    </recommendedName>
</protein>
<dbReference type="Pfam" id="PF14296">
    <property type="entry name" value="O-ag_pol_Wzy"/>
    <property type="match status" value="1"/>
</dbReference>
<sequence length="423" mass="48845">MTFILIIFLFKIFHINYMSLSFLFVVLIFLFHFGQVISFVLTNGDAQVMKENFFFILDFNILTKAYLFSYISMNLIVFGILLGSVFLNEKIKENFRKKDNFLILKKVSLAFIILGLPVQVYIDYTKYKSAVTGNYLDVFNNQVNGYVSELGLLFFAGTAGLILYYSCYNKRKSSFILISVVLYLILSMASGGRGKQVIYILLYMYIYNNSIRKINWKNIVLYSLLGIIFFNFLVSIASFRLETTKNISLFIQIYMQSFKQNPIIGLVNEMGGTIQTVYQAISQIDDSSKMGWGSTYINSVFSVFPNKGLFMESMIESLHYVKQLKGAALGGSIIGEVYYNFRYFGLFICPIIGFFIQYVSTYFTNCLSSKSYLKFVVIVPLFVNFLWWTRDAFYGLVRSFLITLLLASILLKIFKKIKFRSII</sequence>
<feature type="transmembrane region" description="Helical" evidence="1">
    <location>
        <begin position="219"/>
        <end position="239"/>
    </location>
</feature>
<feature type="transmembrane region" description="Helical" evidence="1">
    <location>
        <begin position="107"/>
        <end position="125"/>
    </location>
</feature>
<dbReference type="AlphaFoldDB" id="A0A1Q2D429"/>
<dbReference type="STRING" id="633807.BW732_01855"/>
<feature type="transmembrane region" description="Helical" evidence="1">
    <location>
        <begin position="196"/>
        <end position="212"/>
    </location>
</feature>
<proteinExistence type="predicted"/>
<feature type="transmembrane region" description="Helical" evidence="1">
    <location>
        <begin position="173"/>
        <end position="190"/>
    </location>
</feature>
<organism evidence="2 3">
    <name type="scientific">Vagococcus penaei</name>
    <dbReference type="NCBI Taxonomy" id="633807"/>
    <lineage>
        <taxon>Bacteria</taxon>
        <taxon>Bacillati</taxon>
        <taxon>Bacillota</taxon>
        <taxon>Bacilli</taxon>
        <taxon>Lactobacillales</taxon>
        <taxon>Enterococcaceae</taxon>
        <taxon>Vagococcus</taxon>
    </lineage>
</organism>
<dbReference type="InterPro" id="IPR029468">
    <property type="entry name" value="O-ag_pol_Wzy"/>
</dbReference>
<name>A0A1Q2D429_9ENTE</name>
<accession>A0A1Q2D429</accession>
<dbReference type="KEGG" id="vpi:BW732_01855"/>
<evidence type="ECO:0008006" key="4">
    <source>
        <dbReference type="Google" id="ProtNLM"/>
    </source>
</evidence>
<evidence type="ECO:0000313" key="2">
    <source>
        <dbReference type="EMBL" id="AQP53093.1"/>
    </source>
</evidence>